<dbReference type="InterPro" id="IPR044992">
    <property type="entry name" value="ChyE-like"/>
</dbReference>
<dbReference type="EMBL" id="FNSL01000001">
    <property type="protein sequence ID" value="SEB51861.1"/>
    <property type="molecule type" value="Genomic_DNA"/>
</dbReference>
<accession>A0A1H4JZZ7</accession>
<dbReference type="Proteomes" id="UP000199064">
    <property type="component" value="Unassembled WGS sequence"/>
</dbReference>
<dbReference type="PROSITE" id="PS51273">
    <property type="entry name" value="GATASE_TYPE_1"/>
    <property type="match status" value="1"/>
</dbReference>
<evidence type="ECO:0000313" key="3">
    <source>
        <dbReference type="EMBL" id="SEB51861.1"/>
    </source>
</evidence>
<dbReference type="PANTHER" id="PTHR42695:SF5">
    <property type="entry name" value="GLUTAMINE AMIDOTRANSFERASE YLR126C-RELATED"/>
    <property type="match status" value="1"/>
</dbReference>
<dbReference type="SUPFAM" id="SSF52317">
    <property type="entry name" value="Class I glutamine amidotransferase-like"/>
    <property type="match status" value="1"/>
</dbReference>
<dbReference type="Pfam" id="PF00117">
    <property type="entry name" value="GATase"/>
    <property type="match status" value="1"/>
</dbReference>
<dbReference type="InterPro" id="IPR017926">
    <property type="entry name" value="GATASE"/>
</dbReference>
<feature type="domain" description="Glutamine amidotransferase" evidence="2">
    <location>
        <begin position="47"/>
        <end position="181"/>
    </location>
</feature>
<reference evidence="4" key="1">
    <citation type="submission" date="2016-10" db="EMBL/GenBank/DDBJ databases">
        <authorList>
            <person name="Varghese N."/>
            <person name="Submissions S."/>
        </authorList>
    </citation>
    <scope>NUCLEOTIDE SEQUENCE [LARGE SCALE GENOMIC DNA]</scope>
    <source>
        <strain evidence="4">ES.061</strain>
    </source>
</reference>
<evidence type="ECO:0000259" key="2">
    <source>
        <dbReference type="Pfam" id="PF00117"/>
    </source>
</evidence>
<dbReference type="NCBIfam" id="NF005072">
    <property type="entry name" value="PRK06490.1"/>
    <property type="match status" value="1"/>
</dbReference>
<dbReference type="AlphaFoldDB" id="A0A1H4JZZ7"/>
<gene>
    <name evidence="3" type="ORF">SAMN05216452_1848</name>
</gene>
<organism evidence="3 4">
    <name type="scientific">Nitratireductor aquibiodomus</name>
    <dbReference type="NCBI Taxonomy" id="204799"/>
    <lineage>
        <taxon>Bacteria</taxon>
        <taxon>Pseudomonadati</taxon>
        <taxon>Pseudomonadota</taxon>
        <taxon>Alphaproteobacteria</taxon>
        <taxon>Hyphomicrobiales</taxon>
        <taxon>Phyllobacteriaceae</taxon>
        <taxon>Nitratireductor</taxon>
    </lineage>
</organism>
<feature type="compositionally biased region" description="Basic residues" evidence="1">
    <location>
        <begin position="250"/>
        <end position="261"/>
    </location>
</feature>
<evidence type="ECO:0000313" key="4">
    <source>
        <dbReference type="Proteomes" id="UP000199064"/>
    </source>
</evidence>
<dbReference type="InterPro" id="IPR029062">
    <property type="entry name" value="Class_I_gatase-like"/>
</dbReference>
<dbReference type="Gene3D" id="3.40.50.880">
    <property type="match status" value="1"/>
</dbReference>
<dbReference type="RefSeq" id="WP_025031564.1">
    <property type="nucleotide sequence ID" value="NZ_FNSL01000001.1"/>
</dbReference>
<sequence length="261" mass="29391">MEIDPSRRILIVLHQETSSAGRVGQVLQASGFSLDIRRPPLGHALPETLEGHAGVVMFGGPMSANDHDDFVKRETDWLSVPLRENKPFLGICLGAQLLVKHLGGQVKSHDDGLVEIGWYPLRATEAGRKLMHWPEMVYQFHREGFSLPKDATLLATAEHYPNQAFRYGENAWGVQFHAELTRAMMQRWVVRGAHRFVMPGAQQGRDHLGGRLIWDRHLKQWLVEFLELIFGRECAGTLQTGDEAKGQHPVGRRMVGRRGVA</sequence>
<dbReference type="CDD" id="cd01741">
    <property type="entry name" value="GATase1_1"/>
    <property type="match status" value="1"/>
</dbReference>
<dbReference type="GO" id="GO:0005829">
    <property type="term" value="C:cytosol"/>
    <property type="evidence" value="ECO:0007669"/>
    <property type="project" value="TreeGrafter"/>
</dbReference>
<evidence type="ECO:0000256" key="1">
    <source>
        <dbReference type="SAM" id="MobiDB-lite"/>
    </source>
</evidence>
<dbReference type="PANTHER" id="PTHR42695">
    <property type="entry name" value="GLUTAMINE AMIDOTRANSFERASE YLR126C-RELATED"/>
    <property type="match status" value="1"/>
</dbReference>
<keyword evidence="4" id="KW-1185">Reference proteome</keyword>
<name>A0A1H4JZZ7_9HYPH</name>
<feature type="region of interest" description="Disordered" evidence="1">
    <location>
        <begin position="241"/>
        <end position="261"/>
    </location>
</feature>
<proteinExistence type="predicted"/>
<protein>
    <submittedName>
        <fullName evidence="3">GMP synthase (Glutamine-hydrolysing)</fullName>
    </submittedName>
</protein>